<proteinExistence type="predicted"/>
<dbReference type="SUPFAM" id="SSF111369">
    <property type="entry name" value="HlyD-like secretion proteins"/>
    <property type="match status" value="1"/>
</dbReference>
<feature type="transmembrane region" description="Helical" evidence="1">
    <location>
        <begin position="357"/>
        <end position="380"/>
    </location>
</feature>
<gene>
    <name evidence="3" type="ORF">AUP40_12600</name>
</gene>
<dbReference type="Gene3D" id="2.40.50.100">
    <property type="match status" value="1"/>
</dbReference>
<feature type="transmembrane region" description="Helical" evidence="1">
    <location>
        <begin position="386"/>
        <end position="408"/>
    </location>
</feature>
<evidence type="ECO:0000256" key="1">
    <source>
        <dbReference type="SAM" id="Phobius"/>
    </source>
</evidence>
<dbReference type="PANTHER" id="PTHR13325">
    <property type="entry name" value="PROTEASE M50 MEMBRANE-BOUND TRANSCRIPTION FACTOR SITE 2 PROTEASE"/>
    <property type="match status" value="1"/>
</dbReference>
<accession>A0ABR5Y5K2</accession>
<evidence type="ECO:0000313" key="4">
    <source>
        <dbReference type="Proteomes" id="UP000076167"/>
    </source>
</evidence>
<keyword evidence="1" id="KW-1133">Transmembrane helix</keyword>
<keyword evidence="1" id="KW-0472">Membrane</keyword>
<organism evidence="3 4">
    <name type="scientific">Thalassospira xiamenensis</name>
    <dbReference type="NCBI Taxonomy" id="220697"/>
    <lineage>
        <taxon>Bacteria</taxon>
        <taxon>Pseudomonadati</taxon>
        <taxon>Pseudomonadota</taxon>
        <taxon>Alphaproteobacteria</taxon>
        <taxon>Rhodospirillales</taxon>
        <taxon>Thalassospiraceae</taxon>
        <taxon>Thalassospira</taxon>
    </lineage>
</organism>
<feature type="transmembrane region" description="Helical" evidence="1">
    <location>
        <begin position="420"/>
        <end position="442"/>
    </location>
</feature>
<dbReference type="PANTHER" id="PTHR13325:SF3">
    <property type="entry name" value="MEMBRANE-BOUND TRANSCRIPTION FACTOR SITE-2 PROTEASE"/>
    <property type="match status" value="1"/>
</dbReference>
<comment type="caution">
    <text evidence="3">The sequence shown here is derived from an EMBL/GenBank/DDBJ whole genome shotgun (WGS) entry which is preliminary data.</text>
</comment>
<dbReference type="InterPro" id="IPR058647">
    <property type="entry name" value="BSH_CzcB-like"/>
</dbReference>
<keyword evidence="1" id="KW-0812">Transmembrane</keyword>
<dbReference type="RefSeq" id="WP_063095500.1">
    <property type="nucleotide sequence ID" value="NZ_DFMA01000001.1"/>
</dbReference>
<reference evidence="3 4" key="1">
    <citation type="submission" date="2015-12" db="EMBL/GenBank/DDBJ databases">
        <title>Genome sequence of Thalassospira xiamenensis MCCC 1A03005.</title>
        <authorList>
            <person name="Lu L."/>
            <person name="Lai Q."/>
            <person name="Shao Z."/>
            <person name="Qian P."/>
        </authorList>
    </citation>
    <scope>NUCLEOTIDE SEQUENCE [LARGE SCALE GENOMIC DNA]</scope>
    <source>
        <strain evidence="3 4">MCCC 1A03005</strain>
    </source>
</reference>
<evidence type="ECO:0000259" key="2">
    <source>
        <dbReference type="Pfam" id="PF25973"/>
    </source>
</evidence>
<feature type="transmembrane region" description="Helical" evidence="1">
    <location>
        <begin position="281"/>
        <end position="301"/>
    </location>
</feature>
<sequence>MAIAPQGNAKELVVPPLREDLRLLPAGTDEYGAPCWTIHDPVRNRYFRIGYAAFEMLRRWPLRQGQAIIERICRDTVLSVDEASLNGLIKFLHGNGLLQRDSNETVAEFSRIANAGKPPFWKWAIHNYLFVRVPLVHPDGFLRKTQPIADIIASRAVQLGVLILGLIGIFLTLRQWDLFVSTFMGFANWQGVVWMAVTLTLAKILHEFGHAYSAARYGCRVPSMGVAFLVMYPVLYTDTSDAWRIISKEKRLRIAAAGIRVELALALLATFFWHLVPPGPLQSAVFLLATTTWITTLLINLSPFMRFDGYYLLSDFLGIANLQNRSFAMAKWTIRETLFRFGHPAPEPMPRKKRRMLTAFAIAVWIYRFFLFLGIALVVYHLFFKVLGIILFVVEIAWFIVIPVLNEMKHWWKDRHSAKVTPSLVVTGFLLAVLTVLTFVPWQSRVSADAVLQASNDAEIISTVAGQVVEITVKKGDRVRAGDTIAILSAPELDAEHRIRELELAEARILLAQTEASRDNLGDYAARLQEMRRLAARIVALEARQDLLTLRAPIDGMVRELADDIRVGDWIAPRTQLARIVGASERASWEVVAYVSQRDIARIGNRPSARFYPEQFTQPVLDIEVETVERFNSTYIETPALVSTHGGTIAATADRDGRYTPHDPVFKLEGIVATDRESPPAGEGFSMMQRGRLQIDAEPMSWARRLYEAIVAGFIREVSF</sequence>
<evidence type="ECO:0000313" key="3">
    <source>
        <dbReference type="EMBL" id="KZD05291.1"/>
    </source>
</evidence>
<feature type="transmembrane region" description="Helical" evidence="1">
    <location>
        <begin position="152"/>
        <end position="173"/>
    </location>
</feature>
<dbReference type="InterPro" id="IPR001193">
    <property type="entry name" value="MBTPS2"/>
</dbReference>
<keyword evidence="4" id="KW-1185">Reference proteome</keyword>
<dbReference type="Pfam" id="PF25973">
    <property type="entry name" value="BSH_CzcB"/>
    <property type="match status" value="1"/>
</dbReference>
<feature type="transmembrane region" description="Helical" evidence="1">
    <location>
        <begin position="179"/>
        <end position="202"/>
    </location>
</feature>
<feature type="transmembrane region" description="Helical" evidence="1">
    <location>
        <begin position="254"/>
        <end position="275"/>
    </location>
</feature>
<dbReference type="Proteomes" id="UP000076167">
    <property type="component" value="Unassembled WGS sequence"/>
</dbReference>
<dbReference type="EMBL" id="LPXL01000014">
    <property type="protein sequence ID" value="KZD05291.1"/>
    <property type="molecule type" value="Genomic_DNA"/>
</dbReference>
<protein>
    <recommendedName>
        <fullName evidence="2">CzcB-like barrel-sandwich hybrid domain-containing protein</fullName>
    </recommendedName>
</protein>
<feature type="domain" description="CzcB-like barrel-sandwich hybrid" evidence="2">
    <location>
        <begin position="458"/>
        <end position="580"/>
    </location>
</feature>
<name>A0ABR5Y5K2_9PROT</name>